<reference evidence="2 3" key="1">
    <citation type="journal article" date="2005" name="Nature">
        <title>The genome of the social amoeba Dictyostelium discoideum.</title>
        <authorList>
            <consortium name="The Dictyostelium discoideum Sequencing Consortium"/>
            <person name="Eichinger L."/>
            <person name="Pachebat J.A."/>
            <person name="Glockner G."/>
            <person name="Rajandream M.A."/>
            <person name="Sucgang R."/>
            <person name="Berriman M."/>
            <person name="Song J."/>
            <person name="Olsen R."/>
            <person name="Szafranski K."/>
            <person name="Xu Q."/>
            <person name="Tunggal B."/>
            <person name="Kummerfeld S."/>
            <person name="Madera M."/>
            <person name="Konfortov B.A."/>
            <person name="Rivero F."/>
            <person name="Bankier A.T."/>
            <person name="Lehmann R."/>
            <person name="Hamlin N."/>
            <person name="Davies R."/>
            <person name="Gaudet P."/>
            <person name="Fey P."/>
            <person name="Pilcher K."/>
            <person name="Chen G."/>
            <person name="Saunders D."/>
            <person name="Sodergren E."/>
            <person name="Davis P."/>
            <person name="Kerhornou A."/>
            <person name="Nie X."/>
            <person name="Hall N."/>
            <person name="Anjard C."/>
            <person name="Hemphill L."/>
            <person name="Bason N."/>
            <person name="Farbrother P."/>
            <person name="Desany B."/>
            <person name="Just E."/>
            <person name="Morio T."/>
            <person name="Rost R."/>
            <person name="Churcher C."/>
            <person name="Cooper J."/>
            <person name="Haydock S."/>
            <person name="van Driessche N."/>
            <person name="Cronin A."/>
            <person name="Goodhead I."/>
            <person name="Muzny D."/>
            <person name="Mourier T."/>
            <person name="Pain A."/>
            <person name="Lu M."/>
            <person name="Harper D."/>
            <person name="Lindsay R."/>
            <person name="Hauser H."/>
            <person name="James K."/>
            <person name="Quiles M."/>
            <person name="Madan Babu M."/>
            <person name="Saito T."/>
            <person name="Buchrieser C."/>
            <person name="Wardroper A."/>
            <person name="Felder M."/>
            <person name="Thangavelu M."/>
            <person name="Johnson D."/>
            <person name="Knights A."/>
            <person name="Loulseged H."/>
            <person name="Mungall K."/>
            <person name="Oliver K."/>
            <person name="Price C."/>
            <person name="Quail M.A."/>
            <person name="Urushihara H."/>
            <person name="Hernandez J."/>
            <person name="Rabbinowitsch E."/>
            <person name="Steffen D."/>
            <person name="Sanders M."/>
            <person name="Ma J."/>
            <person name="Kohara Y."/>
            <person name="Sharp S."/>
            <person name="Simmonds M."/>
            <person name="Spiegler S."/>
            <person name="Tivey A."/>
            <person name="Sugano S."/>
            <person name="White B."/>
            <person name="Walker D."/>
            <person name="Woodward J."/>
            <person name="Winckler T."/>
            <person name="Tanaka Y."/>
            <person name="Shaulsky G."/>
            <person name="Schleicher M."/>
            <person name="Weinstock G."/>
            <person name="Rosenthal A."/>
            <person name="Cox E.C."/>
            <person name="Chisholm R.L."/>
            <person name="Gibbs R."/>
            <person name="Loomis W.F."/>
            <person name="Platzer M."/>
            <person name="Kay R.R."/>
            <person name="Williams J."/>
            <person name="Dear P.H."/>
            <person name="Noegel A.A."/>
            <person name="Barrell B."/>
            <person name="Kuspa A."/>
        </authorList>
    </citation>
    <scope>NUCLEOTIDE SEQUENCE [LARGE SCALE GENOMIC DNA]</scope>
    <source>
        <strain evidence="2 3">AX4</strain>
    </source>
</reference>
<evidence type="ECO:0000313" key="2">
    <source>
        <dbReference type="EMBL" id="EAL69093.1"/>
    </source>
</evidence>
<dbReference type="EMBL" id="AAFI02000018">
    <property type="protein sequence ID" value="EAL69093.1"/>
    <property type="molecule type" value="Genomic_DNA"/>
</dbReference>
<dbReference type="InParanoid" id="Q551B6"/>
<dbReference type="FunCoup" id="Q551B6">
    <property type="interactions" value="3"/>
</dbReference>
<dbReference type="RefSeq" id="XP_643022.1">
    <property type="nucleotide sequence ID" value="XM_637930.1"/>
</dbReference>
<keyword evidence="3" id="KW-1185">Reference proteome</keyword>
<dbReference type="dictyBase" id="DDB_G0276671"/>
<dbReference type="PaxDb" id="44689-DDB0202943"/>
<keyword evidence="1" id="KW-0732">Signal</keyword>
<feature type="chain" id="PRO_5004250379" description="Transmembrane protein" evidence="1">
    <location>
        <begin position="22"/>
        <end position="331"/>
    </location>
</feature>
<proteinExistence type="predicted"/>
<evidence type="ECO:0000313" key="3">
    <source>
        <dbReference type="Proteomes" id="UP000002195"/>
    </source>
</evidence>
<comment type="caution">
    <text evidence="2">The sequence shown here is derived from an EMBL/GenBank/DDBJ whole genome shotgun (WGS) entry which is preliminary data.</text>
</comment>
<gene>
    <name evidence="2" type="ORF">DDB_G0276671</name>
</gene>
<name>Q551B6_DICDI</name>
<dbReference type="Proteomes" id="UP000002195">
    <property type="component" value="Unassembled WGS sequence"/>
</dbReference>
<accession>Q551B6</accession>
<protein>
    <recommendedName>
        <fullName evidence="4">Transmembrane protein</fullName>
    </recommendedName>
</protein>
<dbReference type="GeneID" id="8620626"/>
<dbReference type="HOGENOM" id="CLU_840511_0_0_1"/>
<organism evidence="2 3">
    <name type="scientific">Dictyostelium discoideum</name>
    <name type="common">Social amoeba</name>
    <dbReference type="NCBI Taxonomy" id="44689"/>
    <lineage>
        <taxon>Eukaryota</taxon>
        <taxon>Amoebozoa</taxon>
        <taxon>Evosea</taxon>
        <taxon>Eumycetozoa</taxon>
        <taxon>Dictyostelia</taxon>
        <taxon>Dictyosteliales</taxon>
        <taxon>Dictyosteliaceae</taxon>
        <taxon>Dictyostelium</taxon>
    </lineage>
</organism>
<feature type="signal peptide" evidence="1">
    <location>
        <begin position="1"/>
        <end position="21"/>
    </location>
</feature>
<dbReference type="PhylomeDB" id="Q551B6"/>
<dbReference type="VEuPathDB" id="AmoebaDB:DDB_G0276671"/>
<dbReference type="KEGG" id="ddi:DDB_G0276671"/>
<evidence type="ECO:0000256" key="1">
    <source>
        <dbReference type="SAM" id="SignalP"/>
    </source>
</evidence>
<evidence type="ECO:0008006" key="4">
    <source>
        <dbReference type="Google" id="ProtNLM"/>
    </source>
</evidence>
<sequence length="331" mass="38156">MFVKLIFKLFLIIFLISFIDCSNQLIYSISSNLNPSVGQIIYVINPINNELLSNSTTILDCTINGIVSIDENQMNAKVLCGFKSLISIDIKSGEFQILGTSDSILPTFTTKAQQLFYNNNNNNIYMSVSTNKYKSITFFDYNFNTNFTTINSLPTYDYNYMIDDTSIYSFDYSFNKMYILYSSESNPNNCNLLSFNVNNIQNSLETFKSINNLENAFSQLLFTNDQGELFLLYGNPETDTFDICQFSFQENSNDCENVLSIPVTQLYPNFNYLLSYLNDENQHFTIVLLSGDNVSVQFTTYYITNFTVAYQYTLNNIWDNGNKQQTTYFYS</sequence>
<dbReference type="AlphaFoldDB" id="Q551B6"/>